<dbReference type="InterPro" id="IPR015943">
    <property type="entry name" value="WD40/YVTN_repeat-like_dom_sf"/>
</dbReference>
<dbReference type="SMART" id="SM00320">
    <property type="entry name" value="WD40"/>
    <property type="match status" value="5"/>
</dbReference>
<keyword evidence="2" id="KW-0677">Repeat</keyword>
<dbReference type="PROSITE" id="PS50896">
    <property type="entry name" value="LISH"/>
    <property type="match status" value="1"/>
</dbReference>
<dbReference type="EMBL" id="LHPF02000009">
    <property type="protein sequence ID" value="PSC72719.1"/>
    <property type="molecule type" value="Genomic_DNA"/>
</dbReference>
<dbReference type="STRING" id="554055.A0A2P6VF71"/>
<dbReference type="PANTHER" id="PTHR19848">
    <property type="entry name" value="WD40 REPEAT PROTEIN"/>
    <property type="match status" value="1"/>
</dbReference>
<gene>
    <name evidence="4" type="ORF">C2E20_4109</name>
</gene>
<accession>A0A2P6VF71</accession>
<dbReference type="InterPro" id="IPR036322">
    <property type="entry name" value="WD40_repeat_dom_sf"/>
</dbReference>
<dbReference type="InterPro" id="IPR006594">
    <property type="entry name" value="LisH"/>
</dbReference>
<keyword evidence="1" id="KW-0853">WD repeat</keyword>
<sequence length="498" mass="50577">MAPALDPQSDPDRFALAVVQQYLHEQGFCTALAALEHESGLHVKNEPARGSALLALVYDHCEALAAAGLDEAAAARRALEEELLAGGSAAGPGPCPCRLRAALEGLHPANITAVTCWPQRALAVTGCADGSVLVLGYDGTLSGTLSAGTSGVLCLALSPDSLGGSGGGSIGSGNLIAAGCMDGSVAVLDSESCAMLACAQPHRKYVVAAAWASDGRHLVTGSWDQSFAVHCLQRRTGSAAAEAAEAEAEAAPAVAAAGEEGSWELVEVYREQCTGKVNAAVFLPPLSNHGSEGNGERSGDTGSGGGPSFLVAVQGSNYLRELCIAPGSSAAAGDDSTAAATDIEPAAAAAAAAATVREVCRRNMNVTGDDHVSFSAAHLALAPCGRLLLVSADNGRLVLYERVGWTPLRTLIGLPVEQFHQYAAAIDASGHYAIAAAAGGALCIFHLGTARLVATLAAHPAKNVRGLCFDGLNNLLLTCSFDRSVKIWEAADGRGHQA</sequence>
<proteinExistence type="predicted"/>
<dbReference type="PROSITE" id="PS00678">
    <property type="entry name" value="WD_REPEATS_1"/>
    <property type="match status" value="1"/>
</dbReference>
<comment type="caution">
    <text evidence="4">The sequence shown here is derived from an EMBL/GenBank/DDBJ whole genome shotgun (WGS) entry which is preliminary data.</text>
</comment>
<evidence type="ECO:0000256" key="3">
    <source>
        <dbReference type="SAM" id="MobiDB-lite"/>
    </source>
</evidence>
<feature type="region of interest" description="Disordered" evidence="3">
    <location>
        <begin position="285"/>
        <end position="306"/>
    </location>
</feature>
<dbReference type="Gene3D" id="2.130.10.10">
    <property type="entry name" value="YVTN repeat-like/Quinoprotein amine dehydrogenase"/>
    <property type="match status" value="2"/>
</dbReference>
<evidence type="ECO:0000313" key="5">
    <source>
        <dbReference type="Proteomes" id="UP000239649"/>
    </source>
</evidence>
<dbReference type="InterPro" id="IPR001680">
    <property type="entry name" value="WD40_rpt"/>
</dbReference>
<protein>
    <submittedName>
        <fullName evidence="4">WD40 repeat-containing</fullName>
    </submittedName>
</protein>
<evidence type="ECO:0000313" key="4">
    <source>
        <dbReference type="EMBL" id="PSC72719.1"/>
    </source>
</evidence>
<name>A0A2P6VF71_9CHLO</name>
<dbReference type="OrthoDB" id="514253at2759"/>
<organism evidence="4 5">
    <name type="scientific">Micractinium conductrix</name>
    <dbReference type="NCBI Taxonomy" id="554055"/>
    <lineage>
        <taxon>Eukaryota</taxon>
        <taxon>Viridiplantae</taxon>
        <taxon>Chlorophyta</taxon>
        <taxon>core chlorophytes</taxon>
        <taxon>Trebouxiophyceae</taxon>
        <taxon>Chlorellales</taxon>
        <taxon>Chlorellaceae</taxon>
        <taxon>Chlorella clade</taxon>
        <taxon>Micractinium</taxon>
    </lineage>
</organism>
<dbReference type="SUPFAM" id="SSF50978">
    <property type="entry name" value="WD40 repeat-like"/>
    <property type="match status" value="1"/>
</dbReference>
<evidence type="ECO:0000256" key="1">
    <source>
        <dbReference type="ARBA" id="ARBA00022574"/>
    </source>
</evidence>
<dbReference type="PANTHER" id="PTHR19848:SF8">
    <property type="entry name" value="F-BOX AND WD REPEAT DOMAIN CONTAINING 7"/>
    <property type="match status" value="1"/>
</dbReference>
<dbReference type="Pfam" id="PF00400">
    <property type="entry name" value="WD40"/>
    <property type="match status" value="2"/>
</dbReference>
<keyword evidence="5" id="KW-1185">Reference proteome</keyword>
<dbReference type="Proteomes" id="UP000239649">
    <property type="component" value="Unassembled WGS sequence"/>
</dbReference>
<dbReference type="InterPro" id="IPR019775">
    <property type="entry name" value="WD40_repeat_CS"/>
</dbReference>
<reference evidence="4 5" key="1">
    <citation type="journal article" date="2018" name="Plant J.">
        <title>Genome sequences of Chlorella sorokiniana UTEX 1602 and Micractinium conductrix SAG 241.80: implications to maltose excretion by a green alga.</title>
        <authorList>
            <person name="Arriola M.B."/>
            <person name="Velmurugan N."/>
            <person name="Zhang Y."/>
            <person name="Plunkett M.H."/>
            <person name="Hondzo H."/>
            <person name="Barney B.M."/>
        </authorList>
    </citation>
    <scope>NUCLEOTIDE SEQUENCE [LARGE SCALE GENOMIC DNA]</scope>
    <source>
        <strain evidence="4 5">SAG 241.80</strain>
    </source>
</reference>
<dbReference type="AlphaFoldDB" id="A0A2P6VF71"/>
<evidence type="ECO:0000256" key="2">
    <source>
        <dbReference type="ARBA" id="ARBA00022737"/>
    </source>
</evidence>